<comment type="caution">
    <text evidence="2">The sequence shown here is derived from an EMBL/GenBank/DDBJ whole genome shotgun (WGS) entry which is preliminary data.</text>
</comment>
<dbReference type="EMBL" id="JACCAB010000001">
    <property type="protein sequence ID" value="NYG07761.1"/>
    <property type="molecule type" value="Genomic_DNA"/>
</dbReference>
<gene>
    <name evidence="2" type="ORF">BJ986_002248</name>
</gene>
<evidence type="ECO:0000313" key="2">
    <source>
        <dbReference type="EMBL" id="NYG07761.1"/>
    </source>
</evidence>
<dbReference type="Pfam" id="PF20274">
    <property type="entry name" value="cREC_REC"/>
    <property type="match status" value="1"/>
</dbReference>
<evidence type="ECO:0000259" key="1">
    <source>
        <dbReference type="Pfam" id="PF20274"/>
    </source>
</evidence>
<keyword evidence="3" id="KW-1185">Reference proteome</keyword>
<evidence type="ECO:0000313" key="3">
    <source>
        <dbReference type="Proteomes" id="UP000573599"/>
    </source>
</evidence>
<dbReference type="RefSeq" id="WP_179422063.1">
    <property type="nucleotide sequence ID" value="NZ_JACCAB010000001.1"/>
</dbReference>
<sequence length="130" mass="14116">MSPEVGNRPLILLLDDTRDFKDGRANYVARTSADAIALLDSLSGQLLDELWLDYDLTGDDTAQPVVQHLVNLAAIGNRQPVGVVWVHSSNIRHGHRITAELVAAGYPARRSYAANLFIRAGSAGHSEATR</sequence>
<dbReference type="InterPro" id="IPR046909">
    <property type="entry name" value="cREC_REC"/>
</dbReference>
<organism evidence="2 3">
    <name type="scientific">Pedococcus badiiscoriae</name>
    <dbReference type="NCBI Taxonomy" id="642776"/>
    <lineage>
        <taxon>Bacteria</taxon>
        <taxon>Bacillati</taxon>
        <taxon>Actinomycetota</taxon>
        <taxon>Actinomycetes</taxon>
        <taxon>Micrococcales</taxon>
        <taxon>Intrasporangiaceae</taxon>
        <taxon>Pedococcus</taxon>
    </lineage>
</organism>
<accession>A0A852WJF7</accession>
<proteinExistence type="predicted"/>
<dbReference type="Proteomes" id="UP000573599">
    <property type="component" value="Unassembled WGS sequence"/>
</dbReference>
<reference evidence="2 3" key="1">
    <citation type="submission" date="2020-07" db="EMBL/GenBank/DDBJ databases">
        <title>Sequencing the genomes of 1000 actinobacteria strains.</title>
        <authorList>
            <person name="Klenk H.-P."/>
        </authorList>
    </citation>
    <scope>NUCLEOTIDE SEQUENCE [LARGE SCALE GENOMIC DNA]</scope>
    <source>
        <strain evidence="2 3">DSM 23987</strain>
    </source>
</reference>
<dbReference type="AlphaFoldDB" id="A0A852WJF7"/>
<name>A0A852WJF7_9MICO</name>
<protein>
    <recommendedName>
        <fullName evidence="1">Cyclic-phosphate processing Receiver domain-containing protein</fullName>
    </recommendedName>
</protein>
<feature type="domain" description="Cyclic-phosphate processing Receiver" evidence="1">
    <location>
        <begin position="11"/>
        <end position="100"/>
    </location>
</feature>